<dbReference type="Proteomes" id="UP000245884">
    <property type="component" value="Unassembled WGS sequence"/>
</dbReference>
<evidence type="ECO:0000256" key="1">
    <source>
        <dbReference type="SAM" id="Phobius"/>
    </source>
</evidence>
<sequence>MSSEEGFRLRTKDDPIGSISIPKLIRSSVRHGEFQFMFLVPHFVLPAYGIYRLAHSQGIYPAHLEPLAEVVLAVVQGVAVGGLITFGWLRFSAAGRRLQGRIEAGAATPGEAKAQKKMQLGFALCAYVLFATTLWLVLPPADGPKTAAMKKTARRYGLKAENIPSFS</sequence>
<dbReference type="RefSeq" id="XP_025359686.1">
    <property type="nucleotide sequence ID" value="XM_025506960.1"/>
</dbReference>
<keyword evidence="3" id="KW-1185">Reference proteome</keyword>
<feature type="transmembrane region" description="Helical" evidence="1">
    <location>
        <begin position="34"/>
        <end position="51"/>
    </location>
</feature>
<keyword evidence="1" id="KW-0812">Transmembrane</keyword>
<keyword evidence="1" id="KW-1133">Transmembrane helix</keyword>
<dbReference type="OrthoDB" id="3362298at2759"/>
<gene>
    <name evidence="2" type="ORF">BDZ90DRAFT_234292</name>
</gene>
<feature type="transmembrane region" description="Helical" evidence="1">
    <location>
        <begin position="120"/>
        <end position="138"/>
    </location>
</feature>
<feature type="transmembrane region" description="Helical" evidence="1">
    <location>
        <begin position="71"/>
        <end position="91"/>
    </location>
</feature>
<reference evidence="2 3" key="1">
    <citation type="journal article" date="2018" name="Mol. Biol. Evol.">
        <title>Broad Genomic Sampling Reveals a Smut Pathogenic Ancestry of the Fungal Clade Ustilaginomycotina.</title>
        <authorList>
            <person name="Kijpornyongpan T."/>
            <person name="Mondo S.J."/>
            <person name="Barry K."/>
            <person name="Sandor L."/>
            <person name="Lee J."/>
            <person name="Lipzen A."/>
            <person name="Pangilinan J."/>
            <person name="LaButti K."/>
            <person name="Hainaut M."/>
            <person name="Henrissat B."/>
            <person name="Grigoriev I.V."/>
            <person name="Spatafora J.W."/>
            <person name="Aime M.C."/>
        </authorList>
    </citation>
    <scope>NUCLEOTIDE SEQUENCE [LARGE SCALE GENOMIC DNA]</scope>
    <source>
        <strain evidence="2 3">MCA 5214</strain>
    </source>
</reference>
<accession>A0A316UJH1</accession>
<dbReference type="AlphaFoldDB" id="A0A316UJH1"/>
<proteinExistence type="predicted"/>
<dbReference type="GeneID" id="37028783"/>
<keyword evidence="1" id="KW-0472">Membrane</keyword>
<evidence type="ECO:0000313" key="3">
    <source>
        <dbReference type="Proteomes" id="UP000245884"/>
    </source>
</evidence>
<evidence type="ECO:0000313" key="2">
    <source>
        <dbReference type="EMBL" id="PWN25074.1"/>
    </source>
</evidence>
<name>A0A316UJH1_9BASI</name>
<protein>
    <submittedName>
        <fullName evidence="2">Uncharacterized protein</fullName>
    </submittedName>
</protein>
<dbReference type="EMBL" id="KZ819677">
    <property type="protein sequence ID" value="PWN25074.1"/>
    <property type="molecule type" value="Genomic_DNA"/>
</dbReference>
<organism evidence="2 3">
    <name type="scientific">Jaminaea rosea</name>
    <dbReference type="NCBI Taxonomy" id="1569628"/>
    <lineage>
        <taxon>Eukaryota</taxon>
        <taxon>Fungi</taxon>
        <taxon>Dikarya</taxon>
        <taxon>Basidiomycota</taxon>
        <taxon>Ustilaginomycotina</taxon>
        <taxon>Exobasidiomycetes</taxon>
        <taxon>Microstromatales</taxon>
        <taxon>Microstromatales incertae sedis</taxon>
        <taxon>Jaminaea</taxon>
    </lineage>
</organism>